<evidence type="ECO:0000313" key="2">
    <source>
        <dbReference type="Proteomes" id="UP000067626"/>
    </source>
</evidence>
<sequence>MVALRRAPKGRLAFALVVGSALSGCGGGTSHEGAAGGDGGASARDVRVLLDESALPGHAVDLAVDGERILVAVGRAVVSLVEGQPPEVLCTLEEPILQLAVGSTRVFAITGRGPWPAVCSLGGGVAAPLLSTASADPVEVARGLLAEGDTVYWITVGSFGTRRLYRSAGEVPEEISSFHGEGDPGVMHLAMDAARVYWSDAATGTLHRASRDGGDSGWSLAPGINTTQIALQGASVLWAAGGSLHRTPKEGGTPEVVVGPQIDTDRIWALASDEESLFWGGIHLEESFIRLSSGGAGAPHEDIWREGDCWDGALEVSQGVVHWVCTLGKGAVYRAR</sequence>
<dbReference type="STRING" id="52.CMC5_031280"/>
<name>A0A0K1EDN0_CHOCO</name>
<dbReference type="KEGG" id="ccro:CMC5_031280"/>
<proteinExistence type="predicted"/>
<dbReference type="Proteomes" id="UP000067626">
    <property type="component" value="Chromosome"/>
</dbReference>
<protein>
    <submittedName>
        <fullName evidence="1">Uncharacterized protein</fullName>
    </submittedName>
</protein>
<organism evidence="1 2">
    <name type="scientific">Chondromyces crocatus</name>
    <dbReference type="NCBI Taxonomy" id="52"/>
    <lineage>
        <taxon>Bacteria</taxon>
        <taxon>Pseudomonadati</taxon>
        <taxon>Myxococcota</taxon>
        <taxon>Polyangia</taxon>
        <taxon>Polyangiales</taxon>
        <taxon>Polyangiaceae</taxon>
        <taxon>Chondromyces</taxon>
    </lineage>
</organism>
<dbReference type="EMBL" id="CP012159">
    <property type="protein sequence ID" value="AKT38981.1"/>
    <property type="molecule type" value="Genomic_DNA"/>
</dbReference>
<dbReference type="PROSITE" id="PS51257">
    <property type="entry name" value="PROKAR_LIPOPROTEIN"/>
    <property type="match status" value="1"/>
</dbReference>
<reference evidence="1 2" key="1">
    <citation type="submission" date="2015-07" db="EMBL/GenBank/DDBJ databases">
        <title>Genome analysis of myxobacterium Chondromyces crocatus Cm c5 reveals a high potential for natural compound synthesis and the genetic basis for the loss of fruiting body formation.</title>
        <authorList>
            <person name="Zaburannyi N."/>
            <person name="Bunk B."/>
            <person name="Maier J."/>
            <person name="Overmann J."/>
            <person name="Mueller R."/>
        </authorList>
    </citation>
    <scope>NUCLEOTIDE SEQUENCE [LARGE SCALE GENOMIC DNA]</scope>
    <source>
        <strain evidence="1 2">Cm c5</strain>
    </source>
</reference>
<dbReference type="SUPFAM" id="SSF63825">
    <property type="entry name" value="YWTD domain"/>
    <property type="match status" value="1"/>
</dbReference>
<keyword evidence="2" id="KW-1185">Reference proteome</keyword>
<dbReference type="AlphaFoldDB" id="A0A0K1EDN0"/>
<evidence type="ECO:0000313" key="1">
    <source>
        <dbReference type="EMBL" id="AKT38981.1"/>
    </source>
</evidence>
<gene>
    <name evidence="1" type="ORF">CMC5_031280</name>
</gene>
<accession>A0A0K1EDN0</accession>
<dbReference type="PATRIC" id="fig|52.7.peg.3437"/>